<dbReference type="GO" id="GO:0000423">
    <property type="term" value="P:mitophagy"/>
    <property type="evidence" value="ECO:0007669"/>
    <property type="project" value="TreeGrafter"/>
</dbReference>
<dbReference type="PANTHER" id="PTHR13430:SF15">
    <property type="entry name" value="AUTOPHAGY-RELATED PROTEIN 13B"/>
    <property type="match status" value="1"/>
</dbReference>
<organism evidence="4 5">
    <name type="scientific">Nyssa sinensis</name>
    <dbReference type="NCBI Taxonomy" id="561372"/>
    <lineage>
        <taxon>Eukaryota</taxon>
        <taxon>Viridiplantae</taxon>
        <taxon>Streptophyta</taxon>
        <taxon>Embryophyta</taxon>
        <taxon>Tracheophyta</taxon>
        <taxon>Spermatophyta</taxon>
        <taxon>Magnoliopsida</taxon>
        <taxon>eudicotyledons</taxon>
        <taxon>Gunneridae</taxon>
        <taxon>Pentapetalae</taxon>
        <taxon>asterids</taxon>
        <taxon>Cornales</taxon>
        <taxon>Nyssaceae</taxon>
        <taxon>Nyssa</taxon>
    </lineage>
</organism>
<evidence type="ECO:0000313" key="4">
    <source>
        <dbReference type="EMBL" id="KAA8531019.1"/>
    </source>
</evidence>
<evidence type="ECO:0000259" key="3">
    <source>
        <dbReference type="Pfam" id="PF10033"/>
    </source>
</evidence>
<sequence length="631" mass="69993">MSSFHANTAKMEQIIPEFFAKSLNIVLESRCPYVSSRNYSGEQMITSPSSSSSSPPSIRPRDKRFNLALRDCPAAMENIDCWRQGNLDLMVVDVILVQRPADWDPVISPRRGLVRNLSSKEQSWDFWNSEHDGFGCEAKSEKIIERWVVQYESRKSSRDFSSGSKRSRCTSSQTLYKKSILLLRSLYVTVRLLPAYKLFRDLNSSGQIQAFNLAHRVSSFVLPFTHGEEAEMQPFVFTPVDTSCGRLCLSVLYRSSLSDVGSEPSTPISPQFIPDYVGSPMADPLKRFPSLPVPQCSPSSSPFGRRHSWSYDLYRASPPSAFRSPLPRCSDSRASISKPSSYRFPPSRLPHHLPETTQVHKNNTSLDEYWPSPAFSPSPSPSPPTYIPGSHISNTLLRSGSAPVIISESKIVNALSLPNKQFLPPPSLKGIRLSSSKTDRNLSLVQTGSTVEKFPLGKDEIGKSYGVKLSSDSSSQKSFSRSSSRLSFMDDSDDPEFFGPFVVDDDDLTDPGGRPGLFDKKGHQYEPNESGKSQDAAVGALVCMLKKALPLHQNLSNSRNLLQASHPETSSNRIQEPNQISEEPGIQHAAALSFSSSGLLVSKTTTDALEELRGYREMKDLLLRQGGRSHK</sequence>
<feature type="compositionally biased region" description="Basic and acidic residues" evidence="2">
    <location>
        <begin position="517"/>
        <end position="526"/>
    </location>
</feature>
<dbReference type="AlphaFoldDB" id="A0A5J5ALF3"/>
<dbReference type="GO" id="GO:0000407">
    <property type="term" value="C:phagophore assembly site"/>
    <property type="evidence" value="ECO:0007669"/>
    <property type="project" value="TreeGrafter"/>
</dbReference>
<dbReference type="OrthoDB" id="70161at2759"/>
<dbReference type="EMBL" id="CM018043">
    <property type="protein sequence ID" value="KAA8531019.1"/>
    <property type="molecule type" value="Genomic_DNA"/>
</dbReference>
<evidence type="ECO:0000313" key="5">
    <source>
        <dbReference type="Proteomes" id="UP000325577"/>
    </source>
</evidence>
<reference evidence="4 5" key="1">
    <citation type="submission" date="2019-09" db="EMBL/GenBank/DDBJ databases">
        <title>A chromosome-level genome assembly of the Chinese tupelo Nyssa sinensis.</title>
        <authorList>
            <person name="Yang X."/>
            <person name="Kang M."/>
            <person name="Yang Y."/>
            <person name="Xiong H."/>
            <person name="Wang M."/>
            <person name="Zhang Z."/>
            <person name="Wang Z."/>
            <person name="Wu H."/>
            <person name="Ma T."/>
            <person name="Liu J."/>
            <person name="Xi Z."/>
        </authorList>
    </citation>
    <scope>NUCLEOTIDE SEQUENCE [LARGE SCALE GENOMIC DNA]</scope>
    <source>
        <strain evidence="4">J267</strain>
        <tissue evidence="4">Leaf</tissue>
    </source>
</reference>
<dbReference type="GO" id="GO:0034727">
    <property type="term" value="P:piecemeal microautophagy of the nucleus"/>
    <property type="evidence" value="ECO:0007669"/>
    <property type="project" value="TreeGrafter"/>
</dbReference>
<dbReference type="Pfam" id="PF10033">
    <property type="entry name" value="ATG13"/>
    <property type="match status" value="1"/>
</dbReference>
<gene>
    <name evidence="4" type="ORF">F0562_005733</name>
</gene>
<protein>
    <recommendedName>
        <fullName evidence="3">Autophagy-related protein 13 N-terminal domain-containing protein</fullName>
    </recommendedName>
</protein>
<dbReference type="InterPro" id="IPR040182">
    <property type="entry name" value="ATG13"/>
</dbReference>
<dbReference type="GO" id="GO:1990316">
    <property type="term" value="C:Atg1/ULK1 kinase complex"/>
    <property type="evidence" value="ECO:0007669"/>
    <property type="project" value="InterPro"/>
</dbReference>
<feature type="region of interest" description="Disordered" evidence="2">
    <location>
        <begin position="468"/>
        <end position="487"/>
    </location>
</feature>
<proteinExistence type="predicted"/>
<evidence type="ECO:0000256" key="1">
    <source>
        <dbReference type="ARBA" id="ARBA00023006"/>
    </source>
</evidence>
<dbReference type="GO" id="GO:0005829">
    <property type="term" value="C:cytosol"/>
    <property type="evidence" value="ECO:0007669"/>
    <property type="project" value="TreeGrafter"/>
</dbReference>
<dbReference type="Proteomes" id="UP000325577">
    <property type="component" value="Linkage Group LG2"/>
</dbReference>
<feature type="region of interest" description="Disordered" evidence="2">
    <location>
        <begin position="503"/>
        <end position="531"/>
    </location>
</feature>
<feature type="region of interest" description="Disordered" evidence="2">
    <location>
        <begin position="325"/>
        <end position="354"/>
    </location>
</feature>
<evidence type="ECO:0000256" key="2">
    <source>
        <dbReference type="SAM" id="MobiDB-lite"/>
    </source>
</evidence>
<dbReference type="GO" id="GO:0034497">
    <property type="term" value="P:protein localization to phagophore assembly site"/>
    <property type="evidence" value="ECO:0007669"/>
    <property type="project" value="TreeGrafter"/>
</dbReference>
<dbReference type="Gene3D" id="3.30.900.10">
    <property type="entry name" value="HORMA domain"/>
    <property type="match status" value="1"/>
</dbReference>
<feature type="domain" description="Autophagy-related protein 13 N-terminal" evidence="3">
    <location>
        <begin position="15"/>
        <end position="256"/>
    </location>
</feature>
<dbReference type="PANTHER" id="PTHR13430">
    <property type="match status" value="1"/>
</dbReference>
<keyword evidence="1" id="KW-0072">Autophagy</keyword>
<name>A0A5J5ALF3_9ASTE</name>
<keyword evidence="5" id="KW-1185">Reference proteome</keyword>
<dbReference type="InterPro" id="IPR036570">
    <property type="entry name" value="HORMA_dom_sf"/>
</dbReference>
<dbReference type="InterPro" id="IPR018731">
    <property type="entry name" value="Atg13_N"/>
</dbReference>
<accession>A0A5J5ALF3</accession>